<dbReference type="Pfam" id="PF09479">
    <property type="entry name" value="Flg_new"/>
    <property type="match status" value="1"/>
</dbReference>
<protein>
    <submittedName>
        <fullName evidence="3">Uncharacterized protein</fullName>
    </submittedName>
</protein>
<keyword evidence="2" id="KW-0812">Transmembrane</keyword>
<accession>R9T3P3</accession>
<dbReference type="AlphaFoldDB" id="R9T3P3"/>
<dbReference type="Proteomes" id="UP000014070">
    <property type="component" value="Chromosome"/>
</dbReference>
<evidence type="ECO:0000313" key="4">
    <source>
        <dbReference type="Proteomes" id="UP000014070"/>
    </source>
</evidence>
<keyword evidence="2" id="KW-0472">Membrane</keyword>
<keyword evidence="2" id="KW-1133">Transmembrane helix</keyword>
<evidence type="ECO:0000256" key="2">
    <source>
        <dbReference type="SAM" id="Phobius"/>
    </source>
</evidence>
<comment type="subcellular location">
    <subcellularLocation>
        <location evidence="1">Cell envelope</location>
    </subcellularLocation>
</comment>
<sequence length="784" mass="85920">MKTEKRLTMALSVLVALMMLAVPLASSSNLFVDGGQTNSNGDAPLIGENESQSTPTKGYTITFQLNNSDMNGRISLDVPTITTTSLSDVTWYTNEDGNLCAAVTGNLEISALIGGVSVSKVGYTFDSWNYENKKWDSSTAPDDYIKSDMTFSANWNLDPAYVQIPVDVTFDGTDYKYVKAYALLSDGKTVTINPDSLIALMPSEISNKGYVLNGSKTGADVEVYTYTVKDVAGEINKDKPVNSNNTVSIIYTLKSFYNKISISSIAFGDEKIVMYAYNKSDFEYITYADVWEALTNDSNNFPLKGASPNADGSYTTSDKKYNIIDWDNSILLKDIKSTPGNDLTLNAVLNSYNVLFMVNGEYEIVEVFRGALSVDSCTMDISGVDHWVKYTYDSEKSETADKYKFEAFNFSTSDISNIESSTITPGTPAAYLIACFTKTDKTAYAIFDAGDANFGSKYVHQVILPGNITSDNKKSYISTPSSDPKFTDDMTLFLGWETGGSQYTSSNEYPKSANGITVYTTNSETYEHVITFYVDNNLIGALYYTGALSEDNNKLKGSVVGFELDGKLYPMNDTTREKAIKALMPEKSGYTLLQWNDADGKKVFSIYYDKENNLVFDAEFPSDGIKTDLSLYAEFDAAEYVIIYSGNTAAATNNMIQVGTVGESLNFFSDSTFSNDGYKLKEWNTRPDGKGTTYALGSAYTLSGADYDKLSKISDKNGNIPTGIDHGFTLYAIWEKVGSSDNPSGNTDGDNDNSSNTDTYLLAGILVVIIILIIVVAVVLRKKQ</sequence>
<reference evidence="3 4" key="1">
    <citation type="journal article" date="2013" name="Genome Announc.">
        <title>Genome sequence of 'Candidatus Methanomassiliicoccus intestinalis' Issoire-Mx1, a third thermoplasmatales-related methanogenic archaeon from human feces.</title>
        <authorList>
            <person name="Borrel G."/>
            <person name="Harris H.M."/>
            <person name="Parisot N."/>
            <person name="Gaci N."/>
            <person name="Tottey W."/>
            <person name="Mihajlovski A."/>
            <person name="Deane J."/>
            <person name="Gribaldo S."/>
            <person name="Bardot O."/>
            <person name="Peyretaillade E."/>
            <person name="Peyret P."/>
            <person name="O'Toole P.W."/>
            <person name="Brugere J.F."/>
        </authorList>
    </citation>
    <scope>NUCLEOTIDE SEQUENCE [LARGE SCALE GENOMIC DNA]</scope>
    <source>
        <strain evidence="3 4">Issoire-Mx1</strain>
    </source>
</reference>
<dbReference type="InParanoid" id="R9T3P3"/>
<dbReference type="GeneID" id="41322528"/>
<dbReference type="InterPro" id="IPR013378">
    <property type="entry name" value="InlB-like_B-rpt"/>
</dbReference>
<dbReference type="InterPro" id="IPR042229">
    <property type="entry name" value="Listeria/Bacterioides_rpt_sf"/>
</dbReference>
<name>R9T3P3_METII</name>
<gene>
    <name evidence="3" type="ORF">MMINT_00860</name>
</gene>
<evidence type="ECO:0000313" key="3">
    <source>
        <dbReference type="EMBL" id="AGN25497.1"/>
    </source>
</evidence>
<keyword evidence="4" id="KW-1185">Reference proteome</keyword>
<dbReference type="EMBL" id="CP005934">
    <property type="protein sequence ID" value="AGN25497.1"/>
    <property type="molecule type" value="Genomic_DNA"/>
</dbReference>
<dbReference type="KEGG" id="mer:MMINT_00860"/>
<evidence type="ECO:0000256" key="1">
    <source>
        <dbReference type="ARBA" id="ARBA00004196"/>
    </source>
</evidence>
<proteinExistence type="predicted"/>
<dbReference type="Gene3D" id="2.60.40.4270">
    <property type="entry name" value="Listeria-Bacteroides repeat domain"/>
    <property type="match status" value="1"/>
</dbReference>
<dbReference type="RefSeq" id="WP_020448022.1">
    <property type="nucleotide sequence ID" value="NC_021353.1"/>
</dbReference>
<organism evidence="3 4">
    <name type="scientific">Methanomassiliicoccus intestinalis (strain Issoire-Mx1)</name>
    <dbReference type="NCBI Taxonomy" id="1295009"/>
    <lineage>
        <taxon>Archaea</taxon>
        <taxon>Methanobacteriati</taxon>
        <taxon>Thermoplasmatota</taxon>
        <taxon>Thermoplasmata</taxon>
        <taxon>Methanomassiliicoccales</taxon>
        <taxon>Methanomassiliicoccaceae</taxon>
        <taxon>Methanomassiliicoccus</taxon>
    </lineage>
</organism>
<dbReference type="HOGENOM" id="CLU_306894_0_0_2"/>
<feature type="transmembrane region" description="Helical" evidence="2">
    <location>
        <begin position="760"/>
        <end position="780"/>
    </location>
</feature>